<dbReference type="SMART" id="SM00388">
    <property type="entry name" value="HisKA"/>
    <property type="match status" value="1"/>
</dbReference>
<name>D5SXI1_PLAL2</name>
<dbReference type="KEGG" id="plm:Plim_1718"/>
<dbReference type="Gene3D" id="3.30.450.20">
    <property type="entry name" value="PAS domain"/>
    <property type="match status" value="4"/>
</dbReference>
<feature type="domain" description="PAC" evidence="8">
    <location>
        <begin position="374"/>
        <end position="425"/>
    </location>
</feature>
<keyword evidence="4" id="KW-0808">Transferase</keyword>
<dbReference type="OrthoDB" id="290376at2"/>
<dbReference type="Pfam" id="PF00989">
    <property type="entry name" value="PAS"/>
    <property type="match status" value="1"/>
</dbReference>
<dbReference type="CDD" id="cd00082">
    <property type="entry name" value="HisKA"/>
    <property type="match status" value="1"/>
</dbReference>
<feature type="domain" description="PAS" evidence="7">
    <location>
        <begin position="483"/>
        <end position="518"/>
    </location>
</feature>
<reference evidence="9 10" key="1">
    <citation type="journal article" date="2010" name="Stand. Genomic Sci.">
        <title>Complete genome sequence of Planctomyces limnophilus type strain (Mu 290).</title>
        <authorList>
            <person name="Labutti K."/>
            <person name="Sikorski J."/>
            <person name="Schneider S."/>
            <person name="Nolan M."/>
            <person name="Lucas S."/>
            <person name="Glavina Del Rio T."/>
            <person name="Tice H."/>
            <person name="Cheng J.F."/>
            <person name="Goodwin L."/>
            <person name="Pitluck S."/>
            <person name="Liolios K."/>
            <person name="Ivanova N."/>
            <person name="Mavromatis K."/>
            <person name="Mikhailova N."/>
            <person name="Pati A."/>
            <person name="Chen A."/>
            <person name="Palaniappan K."/>
            <person name="Land M."/>
            <person name="Hauser L."/>
            <person name="Chang Y.J."/>
            <person name="Jeffries C.D."/>
            <person name="Tindall B.J."/>
            <person name="Rohde M."/>
            <person name="Goker M."/>
            <person name="Woyke T."/>
            <person name="Bristow J."/>
            <person name="Eisen J.A."/>
            <person name="Markowitz V."/>
            <person name="Hugenholtz P."/>
            <person name="Kyrpides N.C."/>
            <person name="Klenk H.P."/>
            <person name="Lapidus A."/>
        </authorList>
    </citation>
    <scope>NUCLEOTIDE SEQUENCE [LARGE SCALE GENOMIC DNA]</scope>
    <source>
        <strain evidence="10">ATCC 43296 / DSM 3776 / IFAM 1008 / 290</strain>
    </source>
</reference>
<dbReference type="eggNOG" id="COG5002">
    <property type="taxonomic scope" value="Bacteria"/>
</dbReference>
<dbReference type="InterPro" id="IPR004358">
    <property type="entry name" value="Sig_transdc_His_kin-like_C"/>
</dbReference>
<comment type="catalytic activity">
    <reaction evidence="1">
        <text>ATP + protein L-histidine = ADP + protein N-phospho-L-histidine.</text>
        <dbReference type="EC" id="2.7.13.3"/>
    </reaction>
</comment>
<evidence type="ECO:0000259" key="7">
    <source>
        <dbReference type="PROSITE" id="PS50112"/>
    </source>
</evidence>
<evidence type="ECO:0000259" key="8">
    <source>
        <dbReference type="PROSITE" id="PS50113"/>
    </source>
</evidence>
<gene>
    <name evidence="9" type="ordered locus">Plim_1718</name>
</gene>
<feature type="domain" description="PAS" evidence="7">
    <location>
        <begin position="176"/>
        <end position="225"/>
    </location>
</feature>
<evidence type="ECO:0000256" key="1">
    <source>
        <dbReference type="ARBA" id="ARBA00000085"/>
    </source>
</evidence>
<dbReference type="InterPro" id="IPR000700">
    <property type="entry name" value="PAS-assoc_C"/>
</dbReference>
<dbReference type="InterPro" id="IPR052162">
    <property type="entry name" value="Sensor_kinase/Photoreceptor"/>
</dbReference>
<dbReference type="InterPro" id="IPR005467">
    <property type="entry name" value="His_kinase_dom"/>
</dbReference>
<dbReference type="EMBL" id="CP001744">
    <property type="protein sequence ID" value="ADG67548.1"/>
    <property type="molecule type" value="Genomic_DNA"/>
</dbReference>
<dbReference type="Proteomes" id="UP000002220">
    <property type="component" value="Chromosome"/>
</dbReference>
<evidence type="ECO:0000259" key="6">
    <source>
        <dbReference type="PROSITE" id="PS50109"/>
    </source>
</evidence>
<proteinExistence type="predicted"/>
<dbReference type="InterPro" id="IPR003661">
    <property type="entry name" value="HisK_dim/P_dom"/>
</dbReference>
<dbReference type="InterPro" id="IPR013656">
    <property type="entry name" value="PAS_4"/>
</dbReference>
<dbReference type="SUPFAM" id="SSF55785">
    <property type="entry name" value="PYP-like sensor domain (PAS domain)"/>
    <property type="match status" value="4"/>
</dbReference>
<dbReference type="PANTHER" id="PTHR43304:SF1">
    <property type="entry name" value="PAC DOMAIN-CONTAINING PROTEIN"/>
    <property type="match status" value="1"/>
</dbReference>
<dbReference type="Gene3D" id="1.10.287.130">
    <property type="match status" value="1"/>
</dbReference>
<evidence type="ECO:0000256" key="5">
    <source>
        <dbReference type="ARBA" id="ARBA00022777"/>
    </source>
</evidence>
<dbReference type="InterPro" id="IPR003594">
    <property type="entry name" value="HATPase_dom"/>
</dbReference>
<dbReference type="InterPro" id="IPR036890">
    <property type="entry name" value="HATPase_C_sf"/>
</dbReference>
<evidence type="ECO:0000313" key="9">
    <source>
        <dbReference type="EMBL" id="ADG67548.1"/>
    </source>
</evidence>
<dbReference type="PROSITE" id="PS50112">
    <property type="entry name" value="PAS"/>
    <property type="match status" value="2"/>
</dbReference>
<evidence type="ECO:0000256" key="2">
    <source>
        <dbReference type="ARBA" id="ARBA00012438"/>
    </source>
</evidence>
<dbReference type="Pfam" id="PF08448">
    <property type="entry name" value="PAS_4"/>
    <property type="match status" value="1"/>
</dbReference>
<dbReference type="InterPro" id="IPR013655">
    <property type="entry name" value="PAS_fold_3"/>
</dbReference>
<dbReference type="SUPFAM" id="SSF47384">
    <property type="entry name" value="Homodimeric domain of signal transducing histidine kinase"/>
    <property type="match status" value="1"/>
</dbReference>
<organism evidence="9 10">
    <name type="scientific">Planctopirus limnophila (strain ATCC 43296 / DSM 3776 / IFAM 1008 / Mu 290)</name>
    <name type="common">Planctomyces limnophilus</name>
    <dbReference type="NCBI Taxonomy" id="521674"/>
    <lineage>
        <taxon>Bacteria</taxon>
        <taxon>Pseudomonadati</taxon>
        <taxon>Planctomycetota</taxon>
        <taxon>Planctomycetia</taxon>
        <taxon>Planctomycetales</taxon>
        <taxon>Planctomycetaceae</taxon>
        <taxon>Planctopirus</taxon>
    </lineage>
</organism>
<keyword evidence="10" id="KW-1185">Reference proteome</keyword>
<dbReference type="InterPro" id="IPR013767">
    <property type="entry name" value="PAS_fold"/>
</dbReference>
<dbReference type="GO" id="GO:0000155">
    <property type="term" value="F:phosphorelay sensor kinase activity"/>
    <property type="evidence" value="ECO:0007669"/>
    <property type="project" value="InterPro"/>
</dbReference>
<dbReference type="PROSITE" id="PS50113">
    <property type="entry name" value="PAC"/>
    <property type="match status" value="2"/>
</dbReference>
<dbReference type="SMART" id="SM00086">
    <property type="entry name" value="PAC"/>
    <property type="match status" value="3"/>
</dbReference>
<dbReference type="HOGENOM" id="CLU_352275_0_0_0"/>
<evidence type="ECO:0000256" key="4">
    <source>
        <dbReference type="ARBA" id="ARBA00022679"/>
    </source>
</evidence>
<sequence>MLLEKTSQIFIDPSRQLGSLNPFLEISFTSLMNEFLRRAEDNLIAFSGIFHHSEIADQQSLLKEVVSQSPIILWVIDEHGVFRLSEGMGLSALGLKPGETIGKSVFEIYADQPQALMGVRRSLSGIESREIVRVIDRYYDSWQRPLFSPEGKVRGVLGVATDVTQRILAQQETAEFEQRFRAAFHHSPAAITVTDLETGRFIDANDAYLKMIGLKREETIGKTTLELGLWKNPSERAPLIEKVLKGETMAASSHVLTDRQGRNLSVQWSASVIVLDGRKCMLSCMLDMTARAKATQRAELTRQQLRTLGRLAPVAIFRTNAQGEVRQANGRYRHLVGDNGQSNSLGCWIDRILPEDLPEVTRVWKHTVKHGQSCLLEFRMVDAQSRERWILLSTKPLFHRKSLRSFVGTLTDITSRKRAEAAMEQMNHALETRVAIRTQELRQVVEELEVRRSQWESLVRNAPDIILRIRTDRTIEFVNRTEFGWQPEDLIHKDSLFFVHPDDRDEVERVLYLVFTEGTPQTVQLRSRKKTGETLWYAVHIGPVYRANTIIAATAVLRDITQQKFYEEEAIRRRDELAHASRLSTIGEMAAMVAHELNQPLAAIANFVRGAVHRLQEPNFKVDEIIDGLEKANRQAQRAGEMIHGIRRFLRKRDSLQMPIHLPPLVHEAWGLAEIEASRYRIQLETEFAPALPLIIADDVQIVQVLLNLFLNGIDAMKSIPQPERKLIVRGRVENRQTVVCEVEDRGTGFSPKISETMFDAFITTKEEGLGLGLSVSRSIVKAHGGRLRSFPNHEKPGVTFQMILPIPADD</sequence>
<dbReference type="SMART" id="SM00091">
    <property type="entry name" value="PAS"/>
    <property type="match status" value="4"/>
</dbReference>
<dbReference type="Pfam" id="PF02518">
    <property type="entry name" value="HATPase_c"/>
    <property type="match status" value="1"/>
</dbReference>
<feature type="domain" description="Histidine kinase" evidence="6">
    <location>
        <begin position="592"/>
        <end position="809"/>
    </location>
</feature>
<dbReference type="GO" id="GO:0006355">
    <property type="term" value="P:regulation of DNA-templated transcription"/>
    <property type="evidence" value="ECO:0007669"/>
    <property type="project" value="InterPro"/>
</dbReference>
<dbReference type="PRINTS" id="PR00344">
    <property type="entry name" value="BCTRLSENSOR"/>
</dbReference>
<dbReference type="AlphaFoldDB" id="D5SXI1"/>
<evidence type="ECO:0000256" key="3">
    <source>
        <dbReference type="ARBA" id="ARBA00022553"/>
    </source>
</evidence>
<dbReference type="InterPro" id="IPR001610">
    <property type="entry name" value="PAC"/>
</dbReference>
<dbReference type="PANTHER" id="PTHR43304">
    <property type="entry name" value="PHYTOCHROME-LIKE PROTEIN CPH1"/>
    <property type="match status" value="1"/>
</dbReference>
<dbReference type="InterPro" id="IPR035965">
    <property type="entry name" value="PAS-like_dom_sf"/>
</dbReference>
<feature type="domain" description="PAC" evidence="8">
    <location>
        <begin position="521"/>
        <end position="572"/>
    </location>
</feature>
<dbReference type="NCBIfam" id="TIGR00229">
    <property type="entry name" value="sensory_box"/>
    <property type="match status" value="4"/>
</dbReference>
<dbReference type="Pfam" id="PF08447">
    <property type="entry name" value="PAS_3"/>
    <property type="match status" value="2"/>
</dbReference>
<dbReference type="InterPro" id="IPR036097">
    <property type="entry name" value="HisK_dim/P_sf"/>
</dbReference>
<protein>
    <recommendedName>
        <fullName evidence="2">histidine kinase</fullName>
        <ecNumber evidence="2">2.7.13.3</ecNumber>
    </recommendedName>
</protein>
<dbReference type="SUPFAM" id="SSF55874">
    <property type="entry name" value="ATPase domain of HSP90 chaperone/DNA topoisomerase II/histidine kinase"/>
    <property type="match status" value="1"/>
</dbReference>
<keyword evidence="5" id="KW-0418">Kinase</keyword>
<dbReference type="EC" id="2.7.13.3" evidence="2"/>
<dbReference type="CDD" id="cd00130">
    <property type="entry name" value="PAS"/>
    <property type="match status" value="4"/>
</dbReference>
<accession>D5SXI1</accession>
<dbReference type="PROSITE" id="PS50109">
    <property type="entry name" value="HIS_KIN"/>
    <property type="match status" value="1"/>
</dbReference>
<keyword evidence="3" id="KW-0597">Phosphoprotein</keyword>
<evidence type="ECO:0000313" key="10">
    <source>
        <dbReference type="Proteomes" id="UP000002220"/>
    </source>
</evidence>
<dbReference type="Gene3D" id="3.30.565.10">
    <property type="entry name" value="Histidine kinase-like ATPase, C-terminal domain"/>
    <property type="match status" value="1"/>
</dbReference>
<dbReference type="STRING" id="521674.Plim_1718"/>
<dbReference type="InterPro" id="IPR000014">
    <property type="entry name" value="PAS"/>
</dbReference>
<dbReference type="eggNOG" id="COG4191">
    <property type="taxonomic scope" value="Bacteria"/>
</dbReference>
<dbReference type="SMART" id="SM00387">
    <property type="entry name" value="HATPase_c"/>
    <property type="match status" value="1"/>
</dbReference>